<comment type="caution">
    <text evidence="3">The sequence shown here is derived from an EMBL/GenBank/DDBJ whole genome shotgun (WGS) entry which is preliminary data.</text>
</comment>
<evidence type="ECO:0000313" key="3">
    <source>
        <dbReference type="EMBL" id="KXA92424.1"/>
    </source>
</evidence>
<dbReference type="Pfam" id="PF00977">
    <property type="entry name" value="His_biosynth"/>
    <property type="match status" value="1"/>
</dbReference>
<reference evidence="3 4" key="1">
    <citation type="journal article" date="2016" name="Sci. Rep.">
        <title>Metabolic traits of an uncultured archaeal lineage -MSBL1- from brine pools of the Red Sea.</title>
        <authorList>
            <person name="Mwirichia R."/>
            <person name="Alam I."/>
            <person name="Rashid M."/>
            <person name="Vinu M."/>
            <person name="Ba-Alawi W."/>
            <person name="Anthony Kamau A."/>
            <person name="Kamanda Ngugi D."/>
            <person name="Goker M."/>
            <person name="Klenk H.P."/>
            <person name="Bajic V."/>
            <person name="Stingl U."/>
        </authorList>
    </citation>
    <scope>NUCLEOTIDE SEQUENCE [LARGE SCALE GENOMIC DNA]</scope>
    <source>
        <strain evidence="3">SCGC-AAA259E17</strain>
    </source>
</reference>
<dbReference type="InterPro" id="IPR044524">
    <property type="entry name" value="Isoase_HisA-like"/>
</dbReference>
<dbReference type="AlphaFoldDB" id="A0A133UE15"/>
<dbReference type="PANTHER" id="PTHR43090:SF2">
    <property type="entry name" value="1-(5-PHOSPHORIBOSYL)-5-[(5-PHOSPHORIBOSYLAMINO)METHYLIDENEAMINO] IMIDAZOLE-4-CARBOXAMIDE ISOMERASE"/>
    <property type="match status" value="1"/>
</dbReference>
<dbReference type="InterPro" id="IPR006062">
    <property type="entry name" value="His_biosynth"/>
</dbReference>
<dbReference type="GO" id="GO:0005737">
    <property type="term" value="C:cytoplasm"/>
    <property type="evidence" value="ECO:0007669"/>
    <property type="project" value="TreeGrafter"/>
</dbReference>
<proteinExistence type="inferred from homology"/>
<dbReference type="EMBL" id="LHXN01000053">
    <property type="protein sequence ID" value="KXA92424.1"/>
    <property type="molecule type" value="Genomic_DNA"/>
</dbReference>
<dbReference type="SUPFAM" id="SSF51366">
    <property type="entry name" value="Ribulose-phoshate binding barrel"/>
    <property type="match status" value="1"/>
</dbReference>
<keyword evidence="2" id="KW-0368">Histidine biosynthesis</keyword>
<dbReference type="GO" id="GO:0000162">
    <property type="term" value="P:L-tryptophan biosynthetic process"/>
    <property type="evidence" value="ECO:0007669"/>
    <property type="project" value="TreeGrafter"/>
</dbReference>
<evidence type="ECO:0000313" key="4">
    <source>
        <dbReference type="Proteomes" id="UP000070373"/>
    </source>
</evidence>
<dbReference type="GO" id="GO:0003949">
    <property type="term" value="F:1-(5-phosphoribosyl)-5-[(5-phosphoribosylamino)methylideneamino]imidazole-4-carboxamide isomerase activity"/>
    <property type="evidence" value="ECO:0007669"/>
    <property type="project" value="InterPro"/>
</dbReference>
<gene>
    <name evidence="3" type="ORF">AKJ64_03230</name>
</gene>
<sequence length="139" mass="15279">MRIIPVIDLFDGIVVHAVSGEREKYEPIDSMLTDSANPVDVASKFEKLGFKELYIADLNAILKEKKSNRGIIEKITTDTGLSVILDGGFEISNQIEPYIESGIEKIVLATETLASFEEVKKTVEEYSLPVIGSIDMKGG</sequence>
<accession>A0A133UE15</accession>
<dbReference type="InterPro" id="IPR013785">
    <property type="entry name" value="Aldolase_TIM"/>
</dbReference>
<name>A0A133UE15_9EURY</name>
<dbReference type="GO" id="GO:0000105">
    <property type="term" value="P:L-histidine biosynthetic process"/>
    <property type="evidence" value="ECO:0007669"/>
    <property type="project" value="UniProtKB-KW"/>
</dbReference>
<keyword evidence="4" id="KW-1185">Reference proteome</keyword>
<protein>
    <recommendedName>
        <fullName evidence="5">HisA/HisF family protein</fullName>
    </recommendedName>
</protein>
<keyword evidence="2" id="KW-0028">Amino-acid biosynthesis</keyword>
<organism evidence="3 4">
    <name type="scientific">candidate division MSBL1 archaeon SCGC-AAA259E17</name>
    <dbReference type="NCBI Taxonomy" id="1698263"/>
    <lineage>
        <taxon>Archaea</taxon>
        <taxon>Methanobacteriati</taxon>
        <taxon>Methanobacteriota</taxon>
        <taxon>candidate division MSBL1</taxon>
    </lineage>
</organism>
<dbReference type="Gene3D" id="3.20.20.70">
    <property type="entry name" value="Aldolase class I"/>
    <property type="match status" value="1"/>
</dbReference>
<evidence type="ECO:0000256" key="1">
    <source>
        <dbReference type="ARBA" id="ARBA00009667"/>
    </source>
</evidence>
<evidence type="ECO:0000256" key="2">
    <source>
        <dbReference type="RuleBase" id="RU003657"/>
    </source>
</evidence>
<feature type="non-terminal residue" evidence="3">
    <location>
        <position position="139"/>
    </location>
</feature>
<dbReference type="Proteomes" id="UP000070373">
    <property type="component" value="Unassembled WGS sequence"/>
</dbReference>
<evidence type="ECO:0008006" key="5">
    <source>
        <dbReference type="Google" id="ProtNLM"/>
    </source>
</evidence>
<dbReference type="PANTHER" id="PTHR43090">
    <property type="entry name" value="1-(5-PHOSPHORIBOSYL)-5-[(5-PHOSPHORIBOSYLAMINO)METHYLIDENEAMINO] IMIDAZOLE-4-CARBOXAMIDE ISOMERASE"/>
    <property type="match status" value="1"/>
</dbReference>
<dbReference type="InterPro" id="IPR011060">
    <property type="entry name" value="RibuloseP-bd_barrel"/>
</dbReference>
<comment type="similarity">
    <text evidence="1 2">Belongs to the HisA/HisF family.</text>
</comment>